<proteinExistence type="inferred from homology"/>
<dbReference type="CDD" id="cd08977">
    <property type="entry name" value="SusD"/>
    <property type="match status" value="1"/>
</dbReference>
<keyword evidence="10" id="KW-1185">Reference proteome</keyword>
<evidence type="ECO:0000256" key="6">
    <source>
        <dbReference type="SAM" id="SignalP"/>
    </source>
</evidence>
<evidence type="ECO:0000256" key="3">
    <source>
        <dbReference type="ARBA" id="ARBA00022729"/>
    </source>
</evidence>
<dbReference type="Pfam" id="PF14322">
    <property type="entry name" value="SusD-like_3"/>
    <property type="match status" value="1"/>
</dbReference>
<dbReference type="Gene3D" id="1.25.40.390">
    <property type="match status" value="1"/>
</dbReference>
<name>A0A1I1DWD7_9SPHI</name>
<dbReference type="InterPro" id="IPR033985">
    <property type="entry name" value="SusD-like_N"/>
</dbReference>
<evidence type="ECO:0000313" key="10">
    <source>
        <dbReference type="Proteomes" id="UP000199577"/>
    </source>
</evidence>
<keyword evidence="3 6" id="KW-0732">Signal</keyword>
<sequence length="529" mass="58315">MKRTTILMKTGLLAAWMFAACSQNLDLVPTNDITADMAFSTPEGYKSALAKVYGSFATTSGRGPGESDLGGIDAGTSDFLRLYWNAQELTTDEAICAWLGDPGIPDLNYMSWNSSHIMLRGLYTRSIYQITVANEFLRESTDEKLNQRGISGPEAQEIAHYRLEARFLRAFQYWVLMDLFGNPPFITETDGIGKVPPRQITRAELFGYVESELLDLETQLNDAHQNEYGRADKAAAWALLARMYLNAETYLGTGNGKYTEAITYATKVIDAGYALMENYRHLFLADNDQNNPEVILSINYDGIQTQNNGGTTFLINSSVHSSMGPASFGIPNGGWGGNRSRSTLPLAFDDHSGATDTRAMFMGDQLDIEDPSLFTQGLAVAKFRNVTSSGENGRSVNGVFCSTDFPLFRLAEQYLIYAEAVLRGGNGGSTAQAIAYINRLRERAYGNTSGNVTSISLDGILNERSRELYWEAFRRTDLIRYGRFTSGDYLWPFKGGVANGAGVESYRTLFPIPAADLIANPNLTQNTGY</sequence>
<dbReference type="Gene3D" id="1.25.40.10">
    <property type="entry name" value="Tetratricopeptide repeat domain"/>
    <property type="match status" value="1"/>
</dbReference>
<comment type="similarity">
    <text evidence="2">Belongs to the SusD family.</text>
</comment>
<evidence type="ECO:0000259" key="7">
    <source>
        <dbReference type="Pfam" id="PF07980"/>
    </source>
</evidence>
<dbReference type="Proteomes" id="UP000199577">
    <property type="component" value="Unassembled WGS sequence"/>
</dbReference>
<dbReference type="Gene3D" id="1.10.3780.10">
    <property type="entry name" value="SusD-like"/>
    <property type="match status" value="1"/>
</dbReference>
<evidence type="ECO:0000256" key="2">
    <source>
        <dbReference type="ARBA" id="ARBA00006275"/>
    </source>
</evidence>
<feature type="chain" id="PRO_5011675498" evidence="6">
    <location>
        <begin position="23"/>
        <end position="529"/>
    </location>
</feature>
<comment type="subcellular location">
    <subcellularLocation>
        <location evidence="1">Cell outer membrane</location>
    </subcellularLocation>
</comment>
<feature type="signal peptide" evidence="6">
    <location>
        <begin position="1"/>
        <end position="22"/>
    </location>
</feature>
<gene>
    <name evidence="9" type="ORF">SAMN05421747_101112</name>
</gene>
<dbReference type="STRING" id="623281.SAMN05421747_101112"/>
<accession>A0A1I1DWD7</accession>
<reference evidence="10" key="1">
    <citation type="submission" date="2016-10" db="EMBL/GenBank/DDBJ databases">
        <authorList>
            <person name="Varghese N."/>
            <person name="Submissions S."/>
        </authorList>
    </citation>
    <scope>NUCLEOTIDE SEQUENCE [LARGE SCALE GENOMIC DNA]</scope>
    <source>
        <strain evidence="10">DSM 22900</strain>
    </source>
</reference>
<dbReference type="Pfam" id="PF07980">
    <property type="entry name" value="SusD_RagB"/>
    <property type="match status" value="1"/>
</dbReference>
<dbReference type="SUPFAM" id="SSF48452">
    <property type="entry name" value="TPR-like"/>
    <property type="match status" value="1"/>
</dbReference>
<dbReference type="AlphaFoldDB" id="A0A1I1DWD7"/>
<keyword evidence="5" id="KW-0998">Cell outer membrane</keyword>
<dbReference type="RefSeq" id="WP_170845585.1">
    <property type="nucleotide sequence ID" value="NZ_FOLL01000001.1"/>
</dbReference>
<dbReference type="EMBL" id="FOLL01000001">
    <property type="protein sequence ID" value="SFB78712.1"/>
    <property type="molecule type" value="Genomic_DNA"/>
</dbReference>
<organism evidence="9 10">
    <name type="scientific">Parapedobacter composti</name>
    <dbReference type="NCBI Taxonomy" id="623281"/>
    <lineage>
        <taxon>Bacteria</taxon>
        <taxon>Pseudomonadati</taxon>
        <taxon>Bacteroidota</taxon>
        <taxon>Sphingobacteriia</taxon>
        <taxon>Sphingobacteriales</taxon>
        <taxon>Sphingobacteriaceae</taxon>
        <taxon>Parapedobacter</taxon>
    </lineage>
</organism>
<dbReference type="InterPro" id="IPR012944">
    <property type="entry name" value="SusD_RagB_dom"/>
</dbReference>
<dbReference type="InterPro" id="IPR011990">
    <property type="entry name" value="TPR-like_helical_dom_sf"/>
</dbReference>
<evidence type="ECO:0000259" key="8">
    <source>
        <dbReference type="Pfam" id="PF14322"/>
    </source>
</evidence>
<protein>
    <submittedName>
        <fullName evidence="9">Starch-binding associating with outer membrane</fullName>
    </submittedName>
</protein>
<feature type="domain" description="RagB/SusD" evidence="7">
    <location>
        <begin position="376"/>
        <end position="529"/>
    </location>
</feature>
<dbReference type="GO" id="GO:0009279">
    <property type="term" value="C:cell outer membrane"/>
    <property type="evidence" value="ECO:0007669"/>
    <property type="project" value="UniProtKB-SubCell"/>
</dbReference>
<keyword evidence="4" id="KW-0472">Membrane</keyword>
<evidence type="ECO:0000256" key="5">
    <source>
        <dbReference type="ARBA" id="ARBA00023237"/>
    </source>
</evidence>
<evidence type="ECO:0000256" key="1">
    <source>
        <dbReference type="ARBA" id="ARBA00004442"/>
    </source>
</evidence>
<evidence type="ECO:0000313" key="9">
    <source>
        <dbReference type="EMBL" id="SFB78712.1"/>
    </source>
</evidence>
<evidence type="ECO:0000256" key="4">
    <source>
        <dbReference type="ARBA" id="ARBA00023136"/>
    </source>
</evidence>
<feature type="domain" description="SusD-like N-terminal" evidence="8">
    <location>
        <begin position="130"/>
        <end position="245"/>
    </location>
</feature>
<dbReference type="PROSITE" id="PS51257">
    <property type="entry name" value="PROKAR_LIPOPROTEIN"/>
    <property type="match status" value="1"/>
</dbReference>